<dbReference type="GO" id="GO:0003700">
    <property type="term" value="F:DNA-binding transcription factor activity"/>
    <property type="evidence" value="ECO:0000318"/>
    <property type="project" value="GO_Central"/>
</dbReference>
<reference evidence="4 6" key="1">
    <citation type="journal article" date="2008" name="Science">
        <title>The Physcomitrella genome reveals evolutionary insights into the conquest of land by plants.</title>
        <authorList>
            <person name="Rensing S."/>
            <person name="Lang D."/>
            <person name="Zimmer A."/>
            <person name="Terry A."/>
            <person name="Salamov A."/>
            <person name="Shapiro H."/>
            <person name="Nishiyama T."/>
            <person name="Perroud P.-F."/>
            <person name="Lindquist E."/>
            <person name="Kamisugi Y."/>
            <person name="Tanahashi T."/>
            <person name="Sakakibara K."/>
            <person name="Fujita T."/>
            <person name="Oishi K."/>
            <person name="Shin-I T."/>
            <person name="Kuroki Y."/>
            <person name="Toyoda A."/>
            <person name="Suzuki Y."/>
            <person name="Hashimoto A."/>
            <person name="Yamaguchi K."/>
            <person name="Sugano A."/>
            <person name="Kohara Y."/>
            <person name="Fujiyama A."/>
            <person name="Anterola A."/>
            <person name="Aoki S."/>
            <person name="Ashton N."/>
            <person name="Barbazuk W.B."/>
            <person name="Barker E."/>
            <person name="Bennetzen J."/>
            <person name="Bezanilla M."/>
            <person name="Blankenship R."/>
            <person name="Cho S.H."/>
            <person name="Dutcher S."/>
            <person name="Estelle M."/>
            <person name="Fawcett J.A."/>
            <person name="Gundlach H."/>
            <person name="Hanada K."/>
            <person name="Heyl A."/>
            <person name="Hicks K.A."/>
            <person name="Hugh J."/>
            <person name="Lohr M."/>
            <person name="Mayer K."/>
            <person name="Melkozernov A."/>
            <person name="Murata T."/>
            <person name="Nelson D."/>
            <person name="Pils B."/>
            <person name="Prigge M."/>
            <person name="Reiss B."/>
            <person name="Renner T."/>
            <person name="Rombauts S."/>
            <person name="Rushton P."/>
            <person name="Sanderfoot A."/>
            <person name="Schween G."/>
            <person name="Shiu S.-H."/>
            <person name="Stueber K."/>
            <person name="Theodoulou F.L."/>
            <person name="Tu H."/>
            <person name="Van de Peer Y."/>
            <person name="Verrier P.J."/>
            <person name="Waters E."/>
            <person name="Wood A."/>
            <person name="Yang L."/>
            <person name="Cove D."/>
            <person name="Cuming A."/>
            <person name="Hasebe M."/>
            <person name="Lucas S."/>
            <person name="Mishler D.B."/>
            <person name="Reski R."/>
            <person name="Grigoriev I."/>
            <person name="Quatrano R.S."/>
            <person name="Boore J.L."/>
        </authorList>
    </citation>
    <scope>NUCLEOTIDE SEQUENCE [LARGE SCALE GENOMIC DNA]</scope>
    <source>
        <strain evidence="5 6">cv. Gransden 2004</strain>
    </source>
</reference>
<reference evidence="5" key="3">
    <citation type="submission" date="2020-12" db="UniProtKB">
        <authorList>
            <consortium name="EnsemblPlants"/>
        </authorList>
    </citation>
    <scope>IDENTIFICATION</scope>
</reference>
<dbReference type="Proteomes" id="UP000006727">
    <property type="component" value="Chromosome 16"/>
</dbReference>
<dbReference type="RefSeq" id="XP_073395850.1">
    <property type="nucleotide sequence ID" value="XM_073539749.1"/>
</dbReference>
<dbReference type="Pfam" id="PF03514">
    <property type="entry name" value="GRAS"/>
    <property type="match status" value="1"/>
</dbReference>
<dbReference type="GO" id="GO:0005634">
    <property type="term" value="C:nucleus"/>
    <property type="evidence" value="ECO:0000318"/>
    <property type="project" value="GO_Central"/>
</dbReference>
<feature type="region of interest" description="Disordered" evidence="3">
    <location>
        <begin position="260"/>
        <end position="299"/>
    </location>
</feature>
<dbReference type="PANTHER" id="PTHR31636">
    <property type="entry name" value="OSJNBA0084A10.13 PROTEIN-RELATED"/>
    <property type="match status" value="1"/>
</dbReference>
<dbReference type="PROSITE" id="PS50985">
    <property type="entry name" value="GRAS"/>
    <property type="match status" value="1"/>
</dbReference>
<dbReference type="PaxDb" id="3218-PP1S197_153V6.1"/>
<evidence type="ECO:0000256" key="1">
    <source>
        <dbReference type="ARBA" id="ARBA00023015"/>
    </source>
</evidence>
<feature type="compositionally biased region" description="Basic and acidic residues" evidence="3">
    <location>
        <begin position="290"/>
        <end position="299"/>
    </location>
</feature>
<dbReference type="InterPro" id="IPR005202">
    <property type="entry name" value="TF_GRAS"/>
</dbReference>
<dbReference type="Gramene" id="Pp3c16_15760V3.1">
    <property type="protein sequence ID" value="Pp3c16_15760V3.1"/>
    <property type="gene ID" value="Pp3c16_15760"/>
</dbReference>
<feature type="compositionally biased region" description="Polar residues" evidence="3">
    <location>
        <begin position="367"/>
        <end position="376"/>
    </location>
</feature>
<reference evidence="4 6" key="2">
    <citation type="journal article" date="2018" name="Plant J.">
        <title>The Physcomitrella patens chromosome-scale assembly reveals moss genome structure and evolution.</title>
        <authorList>
            <person name="Lang D."/>
            <person name="Ullrich K.K."/>
            <person name="Murat F."/>
            <person name="Fuchs J."/>
            <person name="Jenkins J."/>
            <person name="Haas F.B."/>
            <person name="Piednoel M."/>
            <person name="Gundlach H."/>
            <person name="Van Bel M."/>
            <person name="Meyberg R."/>
            <person name="Vives C."/>
            <person name="Morata J."/>
            <person name="Symeonidi A."/>
            <person name="Hiss M."/>
            <person name="Muchero W."/>
            <person name="Kamisugi Y."/>
            <person name="Saleh O."/>
            <person name="Blanc G."/>
            <person name="Decker E.L."/>
            <person name="van Gessel N."/>
            <person name="Grimwood J."/>
            <person name="Hayes R.D."/>
            <person name="Graham S.W."/>
            <person name="Gunter L.E."/>
            <person name="McDaniel S.F."/>
            <person name="Hoernstein S.N.W."/>
            <person name="Larsson A."/>
            <person name="Li F.W."/>
            <person name="Perroud P.F."/>
            <person name="Phillips J."/>
            <person name="Ranjan P."/>
            <person name="Rokshar D.S."/>
            <person name="Rothfels C.J."/>
            <person name="Schneider L."/>
            <person name="Shu S."/>
            <person name="Stevenson D.W."/>
            <person name="Thummler F."/>
            <person name="Tillich M."/>
            <person name="Villarreal Aguilar J.C."/>
            <person name="Widiez T."/>
            <person name="Wong G.K."/>
            <person name="Wymore A."/>
            <person name="Zhang Y."/>
            <person name="Zimmer A.D."/>
            <person name="Quatrano R.S."/>
            <person name="Mayer K.F.X."/>
            <person name="Goodstein D."/>
            <person name="Casacuberta J.M."/>
            <person name="Vandepoele K."/>
            <person name="Reski R."/>
            <person name="Cuming A.C."/>
            <person name="Tuskan G.A."/>
            <person name="Maumus F."/>
            <person name="Salse J."/>
            <person name="Schmutz J."/>
            <person name="Rensing S.A."/>
        </authorList>
    </citation>
    <scope>NUCLEOTIDE SEQUENCE [LARGE SCALE GENOMIC DNA]</scope>
    <source>
        <strain evidence="5 6">cv. Gransden 2004</strain>
    </source>
</reference>
<organism evidence="4">
    <name type="scientific">Physcomitrium patens</name>
    <name type="common">Spreading-leaved earth moss</name>
    <name type="synonym">Physcomitrella patens</name>
    <dbReference type="NCBI Taxonomy" id="3218"/>
    <lineage>
        <taxon>Eukaryota</taxon>
        <taxon>Viridiplantae</taxon>
        <taxon>Streptophyta</taxon>
        <taxon>Embryophyta</taxon>
        <taxon>Bryophyta</taxon>
        <taxon>Bryophytina</taxon>
        <taxon>Bryopsida</taxon>
        <taxon>Funariidae</taxon>
        <taxon>Funariales</taxon>
        <taxon>Funariaceae</taxon>
        <taxon>Physcomitrium</taxon>
    </lineage>
</organism>
<feature type="region of interest" description="Disordered" evidence="3">
    <location>
        <begin position="340"/>
        <end position="377"/>
    </location>
</feature>
<feature type="compositionally biased region" description="Polar residues" evidence="3">
    <location>
        <begin position="260"/>
        <end position="284"/>
    </location>
</feature>
<gene>
    <name evidence="5" type="primary">LOC112293470</name>
    <name evidence="4" type="ORF">PHYPA_021030</name>
</gene>
<dbReference type="EMBL" id="ABEU02000016">
    <property type="protein sequence ID" value="PNR37920.1"/>
    <property type="molecule type" value="Genomic_DNA"/>
</dbReference>
<sequence length="850" mass="94517">MKPEAPVPLTSQGHRAGGNEHRHLASNSMTMFGSNAWDRATQHPTDLVGDNLHQGGATRHWVSPYSDPQLEYVYLGTPHQGSPQTSQVASPQRWPMPDATLNPSLAPPASNNVQYFQPTSGHPTSGQPTSGHAYIDHNGYNAAPTGTAQPSYTMPSSHFQLSQFQTVQRFGGVLSQETYEGPAVSELQYDNIWSISESNFLAQRSPQFNVAPGDIDMVEGYGLNSSANMQTPMASQLQQGGSVGNSTGNWTMLSQSPVLDDVGSSSSGQGAYNSTITGQTSMGGDNQGFLHDHHHSEGSRDCDRALFQLGGMPLPNVGYGETVMNPRLDYMNIVMEDTVSDGVSSTSTVDNRSSRDARAQTPYGHDQSGQGSSPLDSSVREQFQHNHQQRLEHREAYNTSARSDYNGQATAMDNDFTQLIASGFSGIRHLGEPRWAMQLLNLCAAAIASRNISRTQHLMWVLNDLASVVGDANQRFAAYGLRALFCRITGRMEAASTFLRPRHYDQEISFGPKTVHRALVKFHEYVPWHQICYTAACQILMEVCAGKARLHLIDIGAGKGIEWPIFIDALVSRPGGPPAILKITMIRDQRREELNMRTAKSVNSEAADLMTRLVKFAGLVGLHVEVNVVTKALECVTREDLKIRDGETLAAVCQFRIHRLSEEVPDRATKSNPTSRPLLSPRDDFFDFLFSLKPDVFIMSDNDSDHCSHDFLTRFQNAISFWWRCYESMDIGYNGRDSEERQIIEYEGGMMVLNMVACEGFARIERNESYPQWQRRITRAGFVPQNLSDETKKVCQTLISNHSEFWELSFTDSNVVNLLWRKQPTTFTSVWKMPQSYSSSSSCQSTLIHN</sequence>
<feature type="compositionally biased region" description="Low complexity" evidence="3">
    <location>
        <begin position="340"/>
        <end position="350"/>
    </location>
</feature>
<keyword evidence="6" id="KW-1185">Reference proteome</keyword>
<dbReference type="EnsemblPlants" id="Pp3c16_15760V3.2">
    <property type="protein sequence ID" value="Pp3c16_15760V3.2"/>
    <property type="gene ID" value="Pp3c16_15760"/>
</dbReference>
<dbReference type="GeneID" id="112293470"/>
<feature type="region of interest" description="Disordered" evidence="3">
    <location>
        <begin position="1"/>
        <end position="21"/>
    </location>
</feature>
<keyword evidence="1" id="KW-0805">Transcription regulation</keyword>
<protein>
    <submittedName>
        <fullName evidence="4 5">Uncharacterized protein</fullName>
    </submittedName>
</protein>
<dbReference type="GO" id="GO:0043565">
    <property type="term" value="F:sequence-specific DNA binding"/>
    <property type="evidence" value="ECO:0000318"/>
    <property type="project" value="GO_Central"/>
</dbReference>
<dbReference type="GO" id="GO:0006355">
    <property type="term" value="P:regulation of DNA-templated transcription"/>
    <property type="evidence" value="ECO:0000318"/>
    <property type="project" value="GO_Central"/>
</dbReference>
<evidence type="ECO:0000313" key="5">
    <source>
        <dbReference type="EnsemblPlants" id="Pp3c16_15760V3.1"/>
    </source>
</evidence>
<keyword evidence="2" id="KW-0804">Transcription</keyword>
<dbReference type="Gramene" id="Pp3c16_15760V3.2">
    <property type="protein sequence ID" value="Pp3c16_15760V3.2"/>
    <property type="gene ID" value="Pp3c16_15760"/>
</dbReference>
<dbReference type="EnsemblPlants" id="Pp3c16_15760V3.1">
    <property type="protein sequence ID" value="Pp3c16_15760V3.1"/>
    <property type="gene ID" value="Pp3c16_15760"/>
</dbReference>
<proteinExistence type="predicted"/>
<name>A0A2K1J8P8_PHYPA</name>
<evidence type="ECO:0000256" key="3">
    <source>
        <dbReference type="SAM" id="MobiDB-lite"/>
    </source>
</evidence>
<evidence type="ECO:0000313" key="6">
    <source>
        <dbReference type="Proteomes" id="UP000006727"/>
    </source>
</evidence>
<evidence type="ECO:0000313" key="4">
    <source>
        <dbReference type="EMBL" id="PNR37920.1"/>
    </source>
</evidence>
<evidence type="ECO:0000256" key="2">
    <source>
        <dbReference type="ARBA" id="ARBA00023163"/>
    </source>
</evidence>
<accession>A0A2K1J8P8</accession>
<dbReference type="AlphaFoldDB" id="A0A2K1J8P8"/>